<evidence type="ECO:0000256" key="3">
    <source>
        <dbReference type="ARBA" id="ARBA00022857"/>
    </source>
</evidence>
<evidence type="ECO:0000313" key="9">
    <source>
        <dbReference type="EMBL" id="WWF06503.1"/>
    </source>
</evidence>
<keyword evidence="5 6" id="KW-0456">Lyase</keyword>
<keyword evidence="1 6" id="KW-0547">Nucleotide-binding</keyword>
<dbReference type="InterPro" id="IPR029056">
    <property type="entry name" value="Ribokinase-like"/>
</dbReference>
<proteinExistence type="inferred from homology"/>
<dbReference type="Gene3D" id="3.40.1190.20">
    <property type="match status" value="1"/>
</dbReference>
<sequence length="314" mass="31479">MPEESAPRGPDSGVVAGVEGGSPRLPRLVTPALLRSWPLPEPDGTKYSRGLALVVGGSCSTPGGAILAGVSALRMGAGRLHLATAEGVATQVAVAVPECGTTGLPQDGRGAVTGEDCGVLLERELSRADAVLVGPGLSDAEGSARLLHEVVGVLPEGTPIVLDAFAATTLPDVPDQVARALAGRLLLTPNSSELARVVDRGTLAEDDVVDAALAVARRFGAVVSCDSWIVAGGDVWQVTTGDTGLGTSGSGDVVAGAALGLLSRGAGLVQSLVWAKYVHAAAGDALAARFGRVGYLASEIPPELPLVLGTLRGD</sequence>
<dbReference type="HAMAP" id="MF_01965">
    <property type="entry name" value="NADHX_dehydratase"/>
    <property type="match status" value="1"/>
</dbReference>
<protein>
    <recommendedName>
        <fullName evidence="6">ADP-dependent (S)-NAD(P)H-hydrate dehydratase</fullName>
        <ecNumber evidence="6">4.2.1.136</ecNumber>
    </recommendedName>
    <alternativeName>
        <fullName evidence="6">ADP-dependent NAD(P)HX dehydratase</fullName>
    </alternativeName>
</protein>
<comment type="subunit">
    <text evidence="6">Homotetramer.</text>
</comment>
<evidence type="ECO:0000256" key="7">
    <source>
        <dbReference type="SAM" id="MobiDB-lite"/>
    </source>
</evidence>
<dbReference type="Pfam" id="PF01256">
    <property type="entry name" value="Carb_kinase"/>
    <property type="match status" value="1"/>
</dbReference>
<feature type="binding site" evidence="6">
    <location>
        <position position="251"/>
    </location>
    <ligand>
        <name>AMP</name>
        <dbReference type="ChEBI" id="CHEBI:456215"/>
    </ligand>
</feature>
<evidence type="ECO:0000313" key="10">
    <source>
        <dbReference type="Proteomes" id="UP001381003"/>
    </source>
</evidence>
<dbReference type="PANTHER" id="PTHR12592">
    <property type="entry name" value="ATP-DEPENDENT (S)-NAD(P)H-HYDRATE DEHYDRATASE FAMILY MEMBER"/>
    <property type="match status" value="1"/>
</dbReference>
<comment type="cofactor">
    <cofactor evidence="6">
        <name>Mg(2+)</name>
        <dbReference type="ChEBI" id="CHEBI:18420"/>
    </cofactor>
</comment>
<dbReference type="Proteomes" id="UP001381003">
    <property type="component" value="Chromosome"/>
</dbReference>
<feature type="binding site" evidence="6">
    <location>
        <position position="136"/>
    </location>
    <ligand>
        <name>(6S)-NADPHX</name>
        <dbReference type="ChEBI" id="CHEBI:64076"/>
    </ligand>
</feature>
<dbReference type="CDD" id="cd01171">
    <property type="entry name" value="YXKO-related"/>
    <property type="match status" value="1"/>
</dbReference>
<keyword evidence="3 6" id="KW-0521">NADP</keyword>
<comment type="caution">
    <text evidence="6">Lacks conserved residue(s) required for the propagation of feature annotation.</text>
</comment>
<dbReference type="InterPro" id="IPR000631">
    <property type="entry name" value="CARKD"/>
</dbReference>
<keyword evidence="10" id="KW-1185">Reference proteome</keyword>
<comment type="similarity">
    <text evidence="6">Belongs to the NnrD/CARKD family.</text>
</comment>
<comment type="catalytic activity">
    <reaction evidence="6">
        <text>(6S)-NADPHX + ADP = AMP + phosphate + NADPH + H(+)</text>
        <dbReference type="Rhea" id="RHEA:32235"/>
        <dbReference type="ChEBI" id="CHEBI:15378"/>
        <dbReference type="ChEBI" id="CHEBI:43474"/>
        <dbReference type="ChEBI" id="CHEBI:57783"/>
        <dbReference type="ChEBI" id="CHEBI:64076"/>
        <dbReference type="ChEBI" id="CHEBI:456215"/>
        <dbReference type="ChEBI" id="CHEBI:456216"/>
        <dbReference type="EC" id="4.2.1.136"/>
    </reaction>
</comment>
<dbReference type="EC" id="4.2.1.136" evidence="6"/>
<dbReference type="PROSITE" id="PS51383">
    <property type="entry name" value="YJEF_C_3"/>
    <property type="match status" value="1"/>
</dbReference>
<accession>A0ABZ2FJ43</accession>
<keyword evidence="4 6" id="KW-0520">NAD</keyword>
<feature type="binding site" evidence="6">
    <location>
        <position position="252"/>
    </location>
    <ligand>
        <name>(6S)-NADPHX</name>
        <dbReference type="ChEBI" id="CHEBI:64076"/>
    </ligand>
</feature>
<organism evidence="9 10">
    <name type="scientific">Janibacter terrae</name>
    <dbReference type="NCBI Taxonomy" id="103817"/>
    <lineage>
        <taxon>Bacteria</taxon>
        <taxon>Bacillati</taxon>
        <taxon>Actinomycetota</taxon>
        <taxon>Actinomycetes</taxon>
        <taxon>Micrococcales</taxon>
        <taxon>Intrasporangiaceae</taxon>
        <taxon>Janibacter</taxon>
    </lineage>
</organism>
<evidence type="ECO:0000256" key="6">
    <source>
        <dbReference type="HAMAP-Rule" id="MF_01965"/>
    </source>
</evidence>
<feature type="domain" description="YjeF C-terminal" evidence="8">
    <location>
        <begin position="29"/>
        <end position="311"/>
    </location>
</feature>
<evidence type="ECO:0000256" key="2">
    <source>
        <dbReference type="ARBA" id="ARBA00022840"/>
    </source>
</evidence>
<gene>
    <name evidence="6" type="primary">nnrD</name>
    <name evidence="9" type="ORF">N5P18_06425</name>
</gene>
<reference evidence="9 10" key="1">
    <citation type="submission" date="2022-09" db="EMBL/GenBank/DDBJ databases">
        <title>Complete genome sequence of Janibacter terrae strain COS04-44, PCL-degrading bacteria isolated from oil spilled coast.</title>
        <authorList>
            <person name="Park H."/>
            <person name="Kim J.Y."/>
            <person name="An S.H."/>
            <person name="Lee C.M."/>
            <person name="Weon H.-Y."/>
        </authorList>
    </citation>
    <scope>NUCLEOTIDE SEQUENCE [LARGE SCALE GENOMIC DNA]</scope>
    <source>
        <strain evidence="9 10">COS04-44</strain>
    </source>
</reference>
<keyword evidence="2 6" id="KW-0067">ATP-binding</keyword>
<name>A0ABZ2FJ43_9MICO</name>
<dbReference type="SUPFAM" id="SSF53613">
    <property type="entry name" value="Ribokinase-like"/>
    <property type="match status" value="1"/>
</dbReference>
<evidence type="ECO:0000259" key="8">
    <source>
        <dbReference type="PROSITE" id="PS51383"/>
    </source>
</evidence>
<comment type="function">
    <text evidence="6">Catalyzes the dehydration of the S-form of NAD(P)HX at the expense of ADP, which is converted to AMP. Together with NAD(P)HX epimerase, which catalyzes the epimerization of the S- and R-forms, the enzyme allows the repair of both epimers of NAD(P)HX, a damaged form of NAD(P)H that is a result of enzymatic or heat-dependent hydration.</text>
</comment>
<dbReference type="EMBL" id="CP104874">
    <property type="protein sequence ID" value="WWF06503.1"/>
    <property type="molecule type" value="Genomic_DNA"/>
</dbReference>
<dbReference type="PANTHER" id="PTHR12592:SF0">
    <property type="entry name" value="ATP-DEPENDENT (S)-NAD(P)H-HYDRATE DEHYDRATASE"/>
    <property type="match status" value="1"/>
</dbReference>
<evidence type="ECO:0000256" key="5">
    <source>
        <dbReference type="ARBA" id="ARBA00023239"/>
    </source>
</evidence>
<evidence type="ECO:0000256" key="1">
    <source>
        <dbReference type="ARBA" id="ARBA00022741"/>
    </source>
</evidence>
<comment type="catalytic activity">
    <reaction evidence="6">
        <text>(6S)-NADHX + ADP = AMP + phosphate + NADH + H(+)</text>
        <dbReference type="Rhea" id="RHEA:32223"/>
        <dbReference type="ChEBI" id="CHEBI:15378"/>
        <dbReference type="ChEBI" id="CHEBI:43474"/>
        <dbReference type="ChEBI" id="CHEBI:57945"/>
        <dbReference type="ChEBI" id="CHEBI:64074"/>
        <dbReference type="ChEBI" id="CHEBI:456215"/>
        <dbReference type="ChEBI" id="CHEBI:456216"/>
        <dbReference type="EC" id="4.2.1.136"/>
    </reaction>
</comment>
<evidence type="ECO:0000256" key="4">
    <source>
        <dbReference type="ARBA" id="ARBA00023027"/>
    </source>
</evidence>
<feature type="region of interest" description="Disordered" evidence="7">
    <location>
        <begin position="1"/>
        <end position="22"/>
    </location>
</feature>